<protein>
    <recommendedName>
        <fullName evidence="4">Glycine-rich protein</fullName>
    </recommendedName>
</protein>
<keyword evidence="3" id="KW-1185">Reference proteome</keyword>
<evidence type="ECO:0008006" key="4">
    <source>
        <dbReference type="Google" id="ProtNLM"/>
    </source>
</evidence>
<dbReference type="AlphaFoldDB" id="A0AAV6IRS5"/>
<name>A0AAV6IRS5_9ERIC</name>
<feature type="compositionally biased region" description="Gly residues" evidence="1">
    <location>
        <begin position="98"/>
        <end position="108"/>
    </location>
</feature>
<sequence>MAGGYGLGFVMRLEMKSGLSSSPVFGSEKIHPDLPPDLGTSDYKSGHRNQTEEDRGGGGEGVIVGVGEGGGFRSSEEGVADRQRRKRSPIVGVEAEEGVGGRGGGGGGYVGGMFGSESVCMYM</sequence>
<proteinExistence type="predicted"/>
<evidence type="ECO:0000256" key="1">
    <source>
        <dbReference type="SAM" id="MobiDB-lite"/>
    </source>
</evidence>
<dbReference type="EMBL" id="JACTNZ010000010">
    <property type="protein sequence ID" value="KAG5529264.1"/>
    <property type="molecule type" value="Genomic_DNA"/>
</dbReference>
<accession>A0AAV6IRS5</accession>
<reference evidence="2" key="1">
    <citation type="submission" date="2020-08" db="EMBL/GenBank/DDBJ databases">
        <title>Plant Genome Project.</title>
        <authorList>
            <person name="Zhang R.-G."/>
        </authorList>
    </citation>
    <scope>NUCLEOTIDE SEQUENCE</scope>
    <source>
        <strain evidence="2">WSP0</strain>
        <tissue evidence="2">Leaf</tissue>
    </source>
</reference>
<evidence type="ECO:0000313" key="2">
    <source>
        <dbReference type="EMBL" id="KAG5529264.1"/>
    </source>
</evidence>
<dbReference type="Proteomes" id="UP000823749">
    <property type="component" value="Chromosome 10"/>
</dbReference>
<feature type="compositionally biased region" description="Gly residues" evidence="1">
    <location>
        <begin position="58"/>
        <end position="72"/>
    </location>
</feature>
<evidence type="ECO:0000313" key="3">
    <source>
        <dbReference type="Proteomes" id="UP000823749"/>
    </source>
</evidence>
<organism evidence="2 3">
    <name type="scientific">Rhododendron griersonianum</name>
    <dbReference type="NCBI Taxonomy" id="479676"/>
    <lineage>
        <taxon>Eukaryota</taxon>
        <taxon>Viridiplantae</taxon>
        <taxon>Streptophyta</taxon>
        <taxon>Embryophyta</taxon>
        <taxon>Tracheophyta</taxon>
        <taxon>Spermatophyta</taxon>
        <taxon>Magnoliopsida</taxon>
        <taxon>eudicotyledons</taxon>
        <taxon>Gunneridae</taxon>
        <taxon>Pentapetalae</taxon>
        <taxon>asterids</taxon>
        <taxon>Ericales</taxon>
        <taxon>Ericaceae</taxon>
        <taxon>Ericoideae</taxon>
        <taxon>Rhodoreae</taxon>
        <taxon>Rhododendron</taxon>
    </lineage>
</organism>
<comment type="caution">
    <text evidence="2">The sequence shown here is derived from an EMBL/GenBank/DDBJ whole genome shotgun (WGS) entry which is preliminary data.</text>
</comment>
<gene>
    <name evidence="2" type="ORF">RHGRI_029831</name>
</gene>
<feature type="region of interest" description="Disordered" evidence="1">
    <location>
        <begin position="19"/>
        <end position="108"/>
    </location>
</feature>